<keyword evidence="3" id="KW-1185">Reference proteome</keyword>
<evidence type="ECO:0000313" key="2">
    <source>
        <dbReference type="EMBL" id="KAJ1115904.1"/>
    </source>
</evidence>
<protein>
    <submittedName>
        <fullName evidence="2">Uncharacterized protein</fullName>
    </submittedName>
</protein>
<dbReference type="AlphaFoldDB" id="A0AAV7NK50"/>
<accession>A0AAV7NK50</accession>
<gene>
    <name evidence="2" type="ORF">NDU88_004124</name>
</gene>
<keyword evidence="1" id="KW-0732">Signal</keyword>
<dbReference type="EMBL" id="JANPWB010000012">
    <property type="protein sequence ID" value="KAJ1115904.1"/>
    <property type="molecule type" value="Genomic_DNA"/>
</dbReference>
<reference evidence="2" key="1">
    <citation type="journal article" date="2022" name="bioRxiv">
        <title>Sequencing and chromosome-scale assembly of the giantPleurodeles waltlgenome.</title>
        <authorList>
            <person name="Brown T."/>
            <person name="Elewa A."/>
            <person name="Iarovenko S."/>
            <person name="Subramanian E."/>
            <person name="Araus A.J."/>
            <person name="Petzold A."/>
            <person name="Susuki M."/>
            <person name="Suzuki K.-i.T."/>
            <person name="Hayashi T."/>
            <person name="Toyoda A."/>
            <person name="Oliveira C."/>
            <person name="Osipova E."/>
            <person name="Leigh N.D."/>
            <person name="Simon A."/>
            <person name="Yun M.H."/>
        </authorList>
    </citation>
    <scope>NUCLEOTIDE SEQUENCE</scope>
    <source>
        <strain evidence="2">20211129_DDA</strain>
        <tissue evidence="2">Liver</tissue>
    </source>
</reference>
<sequence>MCVLCPVSAVLVCGRLSCTVRGCTPCLGCHSGCILCPVRKCYFKFRQLLSERHYKLLHQPHLEFAFLHKASKMLVIGDPGSEKQLPEVQRRAL</sequence>
<organism evidence="2 3">
    <name type="scientific">Pleurodeles waltl</name>
    <name type="common">Iberian ribbed newt</name>
    <dbReference type="NCBI Taxonomy" id="8319"/>
    <lineage>
        <taxon>Eukaryota</taxon>
        <taxon>Metazoa</taxon>
        <taxon>Chordata</taxon>
        <taxon>Craniata</taxon>
        <taxon>Vertebrata</taxon>
        <taxon>Euteleostomi</taxon>
        <taxon>Amphibia</taxon>
        <taxon>Batrachia</taxon>
        <taxon>Caudata</taxon>
        <taxon>Salamandroidea</taxon>
        <taxon>Salamandridae</taxon>
        <taxon>Pleurodelinae</taxon>
        <taxon>Pleurodeles</taxon>
    </lineage>
</organism>
<feature type="signal peptide" evidence="1">
    <location>
        <begin position="1"/>
        <end position="22"/>
    </location>
</feature>
<evidence type="ECO:0000256" key="1">
    <source>
        <dbReference type="SAM" id="SignalP"/>
    </source>
</evidence>
<dbReference type="Proteomes" id="UP001066276">
    <property type="component" value="Chromosome 8"/>
</dbReference>
<name>A0AAV7NK50_PLEWA</name>
<comment type="caution">
    <text evidence="2">The sequence shown here is derived from an EMBL/GenBank/DDBJ whole genome shotgun (WGS) entry which is preliminary data.</text>
</comment>
<evidence type="ECO:0000313" key="3">
    <source>
        <dbReference type="Proteomes" id="UP001066276"/>
    </source>
</evidence>
<proteinExistence type="predicted"/>
<feature type="chain" id="PRO_5043753706" evidence="1">
    <location>
        <begin position="23"/>
        <end position="93"/>
    </location>
</feature>